<protein>
    <submittedName>
        <fullName evidence="2">Uncharacterized protein</fullName>
    </submittedName>
</protein>
<reference evidence="2 3" key="2">
    <citation type="submission" date="2020-07" db="EMBL/GenBank/DDBJ databases">
        <title>Draft genome sequence of four isobutane-metabolizing strains capable of cometabolically degrading diverse ether contaminants.</title>
        <authorList>
            <person name="Chen W."/>
            <person name="Faulkner N."/>
            <person name="Smith C."/>
            <person name="Hyman M."/>
        </authorList>
    </citation>
    <scope>NUCLEOTIDE SEQUENCE [LARGE SCALE GENOMIC DNA]</scope>
    <source>
        <strain evidence="2 3">2A</strain>
    </source>
</reference>
<dbReference type="KEGG" id="mflu:HZU40_20505"/>
<dbReference type="EMBL" id="CP059894">
    <property type="protein sequence ID" value="QNJ90634.1"/>
    <property type="molecule type" value="Genomic_DNA"/>
</dbReference>
<sequence>MTARRRIEGMDVPAVPAGSTGTVVSTSVFGRPKRVQFVVADAWGDKHFQVEVGRGDVLHH</sequence>
<name>A0A7G8P8G8_9MYCO</name>
<gene>
    <name evidence="1" type="ORF">FHU31_003265</name>
    <name evidence="2" type="ORF">HZU40_20505</name>
</gene>
<evidence type="ECO:0000313" key="3">
    <source>
        <dbReference type="Proteomes" id="UP000515498"/>
    </source>
</evidence>
<reference evidence="1 4" key="1">
    <citation type="submission" date="2020-03" db="EMBL/GenBank/DDBJ databases">
        <title>Sequencing the genomes of 1000 actinobacteria strains.</title>
        <authorList>
            <person name="Klenk H.-P."/>
        </authorList>
    </citation>
    <scope>NUCLEOTIDE SEQUENCE [LARGE SCALE GENOMIC DNA]</scope>
    <source>
        <strain evidence="1 4">DSM 44556</strain>
    </source>
</reference>
<dbReference type="RefSeq" id="WP_139169945.1">
    <property type="nucleotide sequence ID" value="NZ_CP059894.1"/>
</dbReference>
<evidence type="ECO:0000313" key="2">
    <source>
        <dbReference type="EMBL" id="QNJ90634.1"/>
    </source>
</evidence>
<evidence type="ECO:0000313" key="4">
    <source>
        <dbReference type="Proteomes" id="UP000547444"/>
    </source>
</evidence>
<proteinExistence type="predicted"/>
<evidence type="ECO:0000313" key="1">
    <source>
        <dbReference type="EMBL" id="NIH96309.1"/>
    </source>
</evidence>
<dbReference type="AlphaFoldDB" id="A0A7G8P8G8"/>
<keyword evidence="4" id="KW-1185">Reference proteome</keyword>
<dbReference type="Proteomes" id="UP000515498">
    <property type="component" value="Chromosome"/>
</dbReference>
<organism evidence="2 3">
    <name type="scientific">Mycolicibacterium fluoranthenivorans</name>
    <dbReference type="NCBI Taxonomy" id="258505"/>
    <lineage>
        <taxon>Bacteria</taxon>
        <taxon>Bacillati</taxon>
        <taxon>Actinomycetota</taxon>
        <taxon>Actinomycetes</taxon>
        <taxon>Mycobacteriales</taxon>
        <taxon>Mycobacteriaceae</taxon>
        <taxon>Mycolicibacterium</taxon>
    </lineage>
</organism>
<accession>A0A7G8P8G8</accession>
<dbReference type="EMBL" id="JAANOW010000001">
    <property type="protein sequence ID" value="NIH96309.1"/>
    <property type="molecule type" value="Genomic_DNA"/>
</dbReference>
<dbReference type="Proteomes" id="UP000547444">
    <property type="component" value="Unassembled WGS sequence"/>
</dbReference>